<dbReference type="GO" id="GO:0016887">
    <property type="term" value="F:ATP hydrolysis activity"/>
    <property type="evidence" value="ECO:0007669"/>
    <property type="project" value="InterPro"/>
</dbReference>
<reference evidence="3 4" key="1">
    <citation type="journal article" date="2017" name="G3 (Bethesda)">
        <title>First Draft Genome Sequence of the Pathogenic Fungus Lomentospora prolificans (Formerly Scedosporium prolificans).</title>
        <authorList>
            <person name="Luo R."/>
            <person name="Zimin A."/>
            <person name="Workman R."/>
            <person name="Fan Y."/>
            <person name="Pertea G."/>
            <person name="Grossman N."/>
            <person name="Wear M.P."/>
            <person name="Jia B."/>
            <person name="Miller H."/>
            <person name="Casadevall A."/>
            <person name="Timp W."/>
            <person name="Zhang S.X."/>
            <person name="Salzberg S.L."/>
        </authorList>
    </citation>
    <scope>NUCLEOTIDE SEQUENCE [LARGE SCALE GENOMIC DNA]</scope>
    <source>
        <strain evidence="3 4">JHH-5317</strain>
    </source>
</reference>
<organism evidence="3 4">
    <name type="scientific">Lomentospora prolificans</name>
    <dbReference type="NCBI Taxonomy" id="41688"/>
    <lineage>
        <taxon>Eukaryota</taxon>
        <taxon>Fungi</taxon>
        <taxon>Dikarya</taxon>
        <taxon>Ascomycota</taxon>
        <taxon>Pezizomycotina</taxon>
        <taxon>Sordariomycetes</taxon>
        <taxon>Hypocreomycetidae</taxon>
        <taxon>Microascales</taxon>
        <taxon>Microascaceae</taxon>
        <taxon>Lomentospora</taxon>
    </lineage>
</organism>
<dbReference type="PANTHER" id="PTHR46411">
    <property type="entry name" value="FAMILY ATPASE, PUTATIVE-RELATED"/>
    <property type="match status" value="1"/>
</dbReference>
<dbReference type="OrthoDB" id="10042665at2759"/>
<gene>
    <name evidence="3" type="ORF">jhhlp_000753</name>
</gene>
<feature type="domain" description="AAA+ ATPase" evidence="2">
    <location>
        <begin position="462"/>
        <end position="590"/>
    </location>
</feature>
<dbReference type="InterPro" id="IPR003593">
    <property type="entry name" value="AAA+_ATPase"/>
</dbReference>
<proteinExistence type="predicted"/>
<dbReference type="SMART" id="SM00382">
    <property type="entry name" value="AAA"/>
    <property type="match status" value="1"/>
</dbReference>
<dbReference type="STRING" id="41688.A0A2N3NJC1"/>
<keyword evidence="4" id="KW-1185">Reference proteome</keyword>
<dbReference type="InterPro" id="IPR054289">
    <property type="entry name" value="DUF7025"/>
</dbReference>
<dbReference type="SUPFAM" id="SSF52540">
    <property type="entry name" value="P-loop containing nucleoside triphosphate hydrolases"/>
    <property type="match status" value="1"/>
</dbReference>
<protein>
    <recommendedName>
        <fullName evidence="2">AAA+ ATPase domain-containing protein</fullName>
    </recommendedName>
</protein>
<evidence type="ECO:0000313" key="4">
    <source>
        <dbReference type="Proteomes" id="UP000233524"/>
    </source>
</evidence>
<dbReference type="Gene3D" id="3.40.50.300">
    <property type="entry name" value="P-loop containing nucleotide triphosphate hydrolases"/>
    <property type="match status" value="1"/>
</dbReference>
<dbReference type="PANTHER" id="PTHR46411:SF3">
    <property type="entry name" value="AAA+ ATPASE DOMAIN-CONTAINING PROTEIN"/>
    <property type="match status" value="1"/>
</dbReference>
<evidence type="ECO:0000256" key="1">
    <source>
        <dbReference type="SAM" id="MobiDB-lite"/>
    </source>
</evidence>
<evidence type="ECO:0000259" key="2">
    <source>
        <dbReference type="SMART" id="SM00382"/>
    </source>
</evidence>
<feature type="region of interest" description="Disordered" evidence="1">
    <location>
        <begin position="1"/>
        <end position="22"/>
    </location>
</feature>
<dbReference type="Pfam" id="PF00004">
    <property type="entry name" value="AAA"/>
    <property type="match status" value="1"/>
</dbReference>
<dbReference type="Pfam" id="PF22942">
    <property type="entry name" value="DUF7025"/>
    <property type="match status" value="1"/>
</dbReference>
<dbReference type="Proteomes" id="UP000233524">
    <property type="component" value="Unassembled WGS sequence"/>
</dbReference>
<sequence length="709" mass="81993">MGRSNPDAPTSEKPRRRFFRRSRKAKENIEHIGVTNNIQTFYEGPNFNEDDPSWVEYAPPSLPQAKKVKHEGAALQIYKRKDDGPRREGFYIHKIRIQSPFIKEELRETLEKFEIQYGDNMFAESLYPHHGLFFALDKVAELSKTAESELARSHCELLCNTIEEAFEDTLDQLESLEKEQKITFKLVWTLFPPGSIFGSHNDSAPPMAYRVKKVRQDENRMALDCQAIVFDGCRYGTLTWSYKVNAFDGAVDYVSIPGLPYIDLNRNAELRTRLLERGKKAAQLQTIEYLTYKPTDGTEDESKNPWLRGQDHERFVVDPYLYRIRCTQWKVEPLPGYDKSSAEEHQNDKTVFWWGYRFRRADKMSFESQHRPSDEDIELNHRALKKNEENFIIMYFGVTGFSVTTRSWQIFNVEKLYPMERDETVFEQVVLDEAKKDAVKTLVESHKEAMVKYDDLIPGKGQCLLIILSGPPGTGKTLMAEAVAEHLSCPLLRADSHYFQENMMETIEGYKANLSGFLNDATEWGGIVLFDEPDFLFQSQESMDRKHLLAFLRHAEYFKGIMFLTTNVVDSIDPAVISRAQIHIRFPSLNEPSRLQVWSKFIRRLPEDIGTISPDDMKVLAKWRINGREIKNILNMSVSWCRRKEVKISTEIIENLLETICSSATKEPEVVEEENELELTNRMKGAKTNGINGHKKIVSAMDELSLLDV</sequence>
<name>A0A2N3NJC1_9PEZI</name>
<dbReference type="InterPro" id="IPR027417">
    <property type="entry name" value="P-loop_NTPase"/>
</dbReference>
<dbReference type="InterPro" id="IPR003959">
    <property type="entry name" value="ATPase_AAA_core"/>
</dbReference>
<dbReference type="GO" id="GO:0005524">
    <property type="term" value="F:ATP binding"/>
    <property type="evidence" value="ECO:0007669"/>
    <property type="project" value="InterPro"/>
</dbReference>
<dbReference type="VEuPathDB" id="FungiDB:jhhlp_000753"/>
<dbReference type="InParanoid" id="A0A2N3NJC1"/>
<dbReference type="CDD" id="cd19481">
    <property type="entry name" value="RecA-like_protease"/>
    <property type="match status" value="1"/>
</dbReference>
<dbReference type="EMBL" id="NLAX01000003">
    <property type="protein sequence ID" value="PKS12545.1"/>
    <property type="molecule type" value="Genomic_DNA"/>
</dbReference>
<evidence type="ECO:0000313" key="3">
    <source>
        <dbReference type="EMBL" id="PKS12545.1"/>
    </source>
</evidence>
<comment type="caution">
    <text evidence="3">The sequence shown here is derived from an EMBL/GenBank/DDBJ whole genome shotgun (WGS) entry which is preliminary data.</text>
</comment>
<accession>A0A2N3NJC1</accession>
<dbReference type="AlphaFoldDB" id="A0A2N3NJC1"/>